<evidence type="ECO:0000256" key="9">
    <source>
        <dbReference type="ARBA" id="ARBA00023211"/>
    </source>
</evidence>
<evidence type="ECO:0000256" key="1">
    <source>
        <dbReference type="ARBA" id="ARBA00004904"/>
    </source>
</evidence>
<keyword evidence="5 12" id="KW-0686">Riboflavin biosynthesis</keyword>
<evidence type="ECO:0000256" key="4">
    <source>
        <dbReference type="ARBA" id="ARBA00018836"/>
    </source>
</evidence>
<dbReference type="InterPro" id="IPR000422">
    <property type="entry name" value="DHBP_synthase_RibB"/>
</dbReference>
<dbReference type="GO" id="GO:0005758">
    <property type="term" value="C:mitochondrial intermembrane space"/>
    <property type="evidence" value="ECO:0007669"/>
    <property type="project" value="TreeGrafter"/>
</dbReference>
<protein>
    <recommendedName>
        <fullName evidence="4 12">3,4-dihydroxy-2-butanone 4-phosphate synthase</fullName>
        <shortName evidence="12">DHBP synthase</shortName>
        <ecNumber evidence="3 12">4.1.99.12</ecNumber>
    </recommendedName>
</protein>
<accession>A0AAW0G0Q3</accession>
<dbReference type="GO" id="GO:0008686">
    <property type="term" value="F:3,4-dihydroxy-2-butanone-4-phosphate synthase activity"/>
    <property type="evidence" value="ECO:0007669"/>
    <property type="project" value="UniProtKB-EC"/>
</dbReference>
<gene>
    <name evidence="14" type="ORF">QCA50_009829</name>
</gene>
<dbReference type="AlphaFoldDB" id="A0AAW0G0Q3"/>
<evidence type="ECO:0000256" key="8">
    <source>
        <dbReference type="ARBA" id="ARBA00023206"/>
    </source>
</evidence>
<reference evidence="14 15" key="1">
    <citation type="submission" date="2022-09" db="EMBL/GenBank/DDBJ databases">
        <authorList>
            <person name="Palmer J.M."/>
        </authorList>
    </citation>
    <scope>NUCLEOTIDE SEQUENCE [LARGE SCALE GENOMIC DNA]</scope>
    <source>
        <strain evidence="14 15">DSM 7382</strain>
    </source>
</reference>
<proteinExistence type="inferred from homology"/>
<feature type="region of interest" description="Disordered" evidence="13">
    <location>
        <begin position="1"/>
        <end position="72"/>
    </location>
</feature>
<evidence type="ECO:0000256" key="2">
    <source>
        <dbReference type="ARBA" id="ARBA00011738"/>
    </source>
</evidence>
<feature type="compositionally biased region" description="Pro residues" evidence="13">
    <location>
        <begin position="41"/>
        <end position="52"/>
    </location>
</feature>
<keyword evidence="6 12" id="KW-0479">Metal-binding</keyword>
<feature type="compositionally biased region" description="Polar residues" evidence="13">
    <location>
        <begin position="8"/>
        <end position="17"/>
    </location>
</feature>
<feature type="compositionally biased region" description="Low complexity" evidence="13">
    <location>
        <begin position="18"/>
        <end position="40"/>
    </location>
</feature>
<dbReference type="Pfam" id="PF00926">
    <property type="entry name" value="DHBP_synthase"/>
    <property type="match status" value="1"/>
</dbReference>
<dbReference type="EMBL" id="JASBNA010000014">
    <property type="protein sequence ID" value="KAK7687323.1"/>
    <property type="molecule type" value="Genomic_DNA"/>
</dbReference>
<comment type="catalytic activity">
    <reaction evidence="12">
        <text>D-ribulose 5-phosphate = (2S)-2-hydroxy-3-oxobutyl phosphate + formate + H(+)</text>
        <dbReference type="Rhea" id="RHEA:18457"/>
        <dbReference type="ChEBI" id="CHEBI:15378"/>
        <dbReference type="ChEBI" id="CHEBI:15740"/>
        <dbReference type="ChEBI" id="CHEBI:58121"/>
        <dbReference type="ChEBI" id="CHEBI:58830"/>
        <dbReference type="EC" id="4.1.99.12"/>
    </reaction>
</comment>
<evidence type="ECO:0000313" key="15">
    <source>
        <dbReference type="Proteomes" id="UP001385951"/>
    </source>
</evidence>
<comment type="cofactor">
    <cofactor evidence="12">
        <name>Mg(2+)</name>
        <dbReference type="ChEBI" id="CHEBI:18420"/>
    </cofactor>
    <cofactor evidence="12">
        <name>Mn(2+)</name>
        <dbReference type="ChEBI" id="CHEBI:29035"/>
    </cofactor>
    <text evidence="12">Binds 2 divalent metal cations per subunit. Magnesium or manganese.</text>
</comment>
<evidence type="ECO:0000256" key="6">
    <source>
        <dbReference type="ARBA" id="ARBA00022723"/>
    </source>
</evidence>
<organism evidence="14 15">
    <name type="scientific">Cerrena zonata</name>
    <dbReference type="NCBI Taxonomy" id="2478898"/>
    <lineage>
        <taxon>Eukaryota</taxon>
        <taxon>Fungi</taxon>
        <taxon>Dikarya</taxon>
        <taxon>Basidiomycota</taxon>
        <taxon>Agaricomycotina</taxon>
        <taxon>Agaricomycetes</taxon>
        <taxon>Polyporales</taxon>
        <taxon>Cerrenaceae</taxon>
        <taxon>Cerrena</taxon>
    </lineage>
</organism>
<keyword evidence="8" id="KW-0318">Glutathionylation</keyword>
<evidence type="ECO:0000256" key="13">
    <source>
        <dbReference type="SAM" id="MobiDB-lite"/>
    </source>
</evidence>
<comment type="caution">
    <text evidence="14">The sequence shown here is derived from an EMBL/GenBank/DDBJ whole genome shotgun (WGS) entry which is preliminary data.</text>
</comment>
<dbReference type="InterPro" id="IPR017945">
    <property type="entry name" value="DHBP_synth_RibB-like_a/b_dom"/>
</dbReference>
<name>A0AAW0G0Q3_9APHY</name>
<dbReference type="GO" id="GO:0009231">
    <property type="term" value="P:riboflavin biosynthetic process"/>
    <property type="evidence" value="ECO:0007669"/>
    <property type="project" value="UniProtKB-KW"/>
</dbReference>
<evidence type="ECO:0000256" key="11">
    <source>
        <dbReference type="ARBA" id="ARBA00060730"/>
    </source>
</evidence>
<dbReference type="PANTHER" id="PTHR21327">
    <property type="entry name" value="GTP CYCLOHYDROLASE II-RELATED"/>
    <property type="match status" value="1"/>
</dbReference>
<dbReference type="PANTHER" id="PTHR21327:SF18">
    <property type="entry name" value="3,4-DIHYDROXY-2-BUTANONE 4-PHOSPHATE SYNTHASE"/>
    <property type="match status" value="1"/>
</dbReference>
<evidence type="ECO:0000256" key="10">
    <source>
        <dbReference type="ARBA" id="ARBA00023239"/>
    </source>
</evidence>
<evidence type="ECO:0000256" key="5">
    <source>
        <dbReference type="ARBA" id="ARBA00022619"/>
    </source>
</evidence>
<comment type="function">
    <text evidence="12">Catalyzes the conversion of D-ribulose 5-phosphate to formate and 3,4-dihydroxy-2-butanone 4-phosphate.</text>
</comment>
<evidence type="ECO:0000256" key="3">
    <source>
        <dbReference type="ARBA" id="ARBA00012153"/>
    </source>
</evidence>
<dbReference type="GO" id="GO:0005829">
    <property type="term" value="C:cytosol"/>
    <property type="evidence" value="ECO:0007669"/>
    <property type="project" value="TreeGrafter"/>
</dbReference>
<dbReference type="SUPFAM" id="SSF55821">
    <property type="entry name" value="YrdC/RibB"/>
    <property type="match status" value="1"/>
</dbReference>
<keyword evidence="10 12" id="KW-0456">Lyase</keyword>
<dbReference type="NCBIfam" id="TIGR00506">
    <property type="entry name" value="ribB"/>
    <property type="match status" value="1"/>
</dbReference>
<dbReference type="Gene3D" id="3.90.870.10">
    <property type="entry name" value="DHBP synthase"/>
    <property type="match status" value="1"/>
</dbReference>
<keyword evidence="15" id="KW-1185">Reference proteome</keyword>
<comment type="pathway">
    <text evidence="1 12">Cofactor biosynthesis; riboflavin biosynthesis; 2-hydroxy-3-oxobutyl phosphate from D-ribulose 5-phosphate: step 1/1.</text>
</comment>
<dbReference type="Proteomes" id="UP001385951">
    <property type="component" value="Unassembled WGS sequence"/>
</dbReference>
<comment type="subunit">
    <text evidence="2 12">Homodimer.</text>
</comment>
<feature type="compositionally biased region" description="Polar residues" evidence="13">
    <location>
        <begin position="62"/>
        <end position="72"/>
    </location>
</feature>
<sequence length="294" mass="31886">MAPVAITQPPSTNSNTIPMSSKTQPSSSPSTTTTTTTPNGSIPPPPPLPRNPAAPKRITPDSLPSRNADQSVLDSMESALEAFGRGEFLVVVDDEGRENEGDLIVAASECSTEKMAWMIRYTSGYICCSLPGERLDELEIPMMVSENQELYRTAYTVTVDYKYGTTTGISAHDRALSARALASQSSTSSYFNRPGHLVPLRARSGGVLTRQGHTESGVDLCALTNLPKAGLLCELVLDEEDVSESASGGSGEDYVGGMMRRDACRRFADRWGLKMISVEMIRAWRRDNEDRTVV</sequence>
<keyword evidence="9 12" id="KW-0464">Manganese</keyword>
<dbReference type="EC" id="4.1.99.12" evidence="3 12"/>
<evidence type="ECO:0000313" key="14">
    <source>
        <dbReference type="EMBL" id="KAK7687323.1"/>
    </source>
</evidence>
<dbReference type="FunFam" id="3.90.870.10:FF:000002">
    <property type="entry name" value="3,4-dihydroxy-2-butanone 4-phosphate synthase"/>
    <property type="match status" value="1"/>
</dbReference>
<comment type="similarity">
    <text evidence="11 12">Belongs to the DHBP synthase family.</text>
</comment>
<dbReference type="GO" id="GO:0046872">
    <property type="term" value="F:metal ion binding"/>
    <property type="evidence" value="ECO:0007669"/>
    <property type="project" value="UniProtKB-KW"/>
</dbReference>
<keyword evidence="7 12" id="KW-0460">Magnesium</keyword>
<evidence type="ECO:0000256" key="12">
    <source>
        <dbReference type="RuleBase" id="RU003843"/>
    </source>
</evidence>
<evidence type="ECO:0000256" key="7">
    <source>
        <dbReference type="ARBA" id="ARBA00022842"/>
    </source>
</evidence>